<protein>
    <submittedName>
        <fullName evidence="1">Uncharacterized protein</fullName>
    </submittedName>
</protein>
<dbReference type="EMBL" id="FOHB01000001">
    <property type="protein sequence ID" value="SER74935.1"/>
    <property type="molecule type" value="Genomic_DNA"/>
</dbReference>
<evidence type="ECO:0000313" key="2">
    <source>
        <dbReference type="Proteomes" id="UP000199019"/>
    </source>
</evidence>
<sequence length="75" mass="8056">MPRGGVRSVGSVPQRPVPACPIRDGDPCSLCVPGVSGPQDCGLVYLVTSDPELRAEWAARRHTEAALKRERRCTA</sequence>
<evidence type="ECO:0000313" key="1">
    <source>
        <dbReference type="EMBL" id="SER74935.1"/>
    </source>
</evidence>
<dbReference type="Pfam" id="PF20555">
    <property type="entry name" value="DUF6767"/>
    <property type="match status" value="1"/>
</dbReference>
<reference evidence="2" key="1">
    <citation type="submission" date="2016-10" db="EMBL/GenBank/DDBJ databases">
        <authorList>
            <person name="Varghese N."/>
            <person name="Submissions S."/>
        </authorList>
    </citation>
    <scope>NUCLEOTIDE SEQUENCE [LARGE SCALE GENOMIC DNA]</scope>
    <source>
        <strain evidence="2">CGMCC 1.6963</strain>
    </source>
</reference>
<keyword evidence="2" id="KW-1185">Reference proteome</keyword>
<dbReference type="AlphaFoldDB" id="A0A1H9RR43"/>
<name>A0A1H9RR43_9MICO</name>
<gene>
    <name evidence="1" type="ORF">SAMN05216199_1078</name>
</gene>
<organism evidence="1 2">
    <name type="scientific">Pedococcus cremeus</name>
    <dbReference type="NCBI Taxonomy" id="587636"/>
    <lineage>
        <taxon>Bacteria</taxon>
        <taxon>Bacillati</taxon>
        <taxon>Actinomycetota</taxon>
        <taxon>Actinomycetes</taxon>
        <taxon>Micrococcales</taxon>
        <taxon>Intrasporangiaceae</taxon>
        <taxon>Pedococcus</taxon>
    </lineage>
</organism>
<dbReference type="InterPro" id="IPR046658">
    <property type="entry name" value="DUF6767"/>
</dbReference>
<dbReference type="STRING" id="587636.SAMN05216199_1078"/>
<dbReference type="Proteomes" id="UP000199019">
    <property type="component" value="Unassembled WGS sequence"/>
</dbReference>
<accession>A0A1H9RR43</accession>
<proteinExistence type="predicted"/>